<name>A0AA48KZ37_9FIRM</name>
<dbReference type="InterPro" id="IPR001555">
    <property type="entry name" value="GART_AS"/>
</dbReference>
<dbReference type="CDD" id="cd08704">
    <property type="entry name" value="Met_tRNA_FMT_C"/>
    <property type="match status" value="1"/>
</dbReference>
<dbReference type="SUPFAM" id="SSF50486">
    <property type="entry name" value="FMT C-terminal domain-like"/>
    <property type="match status" value="1"/>
</dbReference>
<dbReference type="Pfam" id="PF00551">
    <property type="entry name" value="Formyl_trans_N"/>
    <property type="match status" value="1"/>
</dbReference>
<comment type="catalytic activity">
    <reaction evidence="5">
        <text>L-methionyl-tRNA(fMet) + (6R)-10-formyltetrahydrofolate = N-formyl-L-methionyl-tRNA(fMet) + (6S)-5,6,7,8-tetrahydrofolate + H(+)</text>
        <dbReference type="Rhea" id="RHEA:24380"/>
        <dbReference type="Rhea" id="RHEA-COMP:9952"/>
        <dbReference type="Rhea" id="RHEA-COMP:9953"/>
        <dbReference type="ChEBI" id="CHEBI:15378"/>
        <dbReference type="ChEBI" id="CHEBI:57453"/>
        <dbReference type="ChEBI" id="CHEBI:78530"/>
        <dbReference type="ChEBI" id="CHEBI:78844"/>
        <dbReference type="ChEBI" id="CHEBI:195366"/>
        <dbReference type="EC" id="2.1.2.9"/>
    </reaction>
</comment>
<sequence length="311" mass="35258">MKRVVFIGSSEFALPSLSYLVENGFEVLFVITQPDGIFGSKKKLKPTPVHIFAESKKIEVFMPKKLKNNDEAFFKILNSGPDLIITASYGNILPLDILKIPKFSLNVHGSLLPKWRGASPVQHSIISGDTKTGVSIIEMDENVDTGDILGQMSTDIKKDETSEELMKRLSILGAECLSATIKDIIENKITRIKQDDRNASYASIIKKEDALIDWSKSADEIKNLVNGMLPWPVAYTYLNKKRLKIFKVKVIKNLEEKEKKPGRITNKELLISCGKDFIQILELQLESKKKMFYKEFVNGYNFECYSFSSEF</sequence>
<evidence type="ECO:0000256" key="3">
    <source>
        <dbReference type="ARBA" id="ARBA00022679"/>
    </source>
</evidence>
<dbReference type="InterPro" id="IPR002376">
    <property type="entry name" value="Formyl_transf_N"/>
</dbReference>
<dbReference type="PANTHER" id="PTHR11138:SF5">
    <property type="entry name" value="METHIONYL-TRNA FORMYLTRANSFERASE, MITOCHONDRIAL"/>
    <property type="match status" value="1"/>
</dbReference>
<feature type="binding site" evidence="5">
    <location>
        <begin position="110"/>
        <end position="113"/>
    </location>
    <ligand>
        <name>(6S)-5,6,7,8-tetrahydrofolate</name>
        <dbReference type="ChEBI" id="CHEBI:57453"/>
    </ligand>
</feature>
<feature type="domain" description="Formyl transferase N-terminal" evidence="6">
    <location>
        <begin position="2"/>
        <end position="179"/>
    </location>
</feature>
<evidence type="ECO:0000256" key="2">
    <source>
        <dbReference type="ARBA" id="ARBA00012261"/>
    </source>
</evidence>
<keyword evidence="4 5" id="KW-0648">Protein biosynthesis</keyword>
<accession>A0AA48KZ37</accession>
<dbReference type="InterPro" id="IPR005793">
    <property type="entry name" value="Formyl_trans_C"/>
</dbReference>
<evidence type="ECO:0000259" key="7">
    <source>
        <dbReference type="Pfam" id="PF02911"/>
    </source>
</evidence>
<dbReference type="InterPro" id="IPR005794">
    <property type="entry name" value="Fmt"/>
</dbReference>
<comment type="similarity">
    <text evidence="1 5">Belongs to the Fmt family.</text>
</comment>
<dbReference type="HAMAP" id="MF_00182">
    <property type="entry name" value="Formyl_trans"/>
    <property type="match status" value="1"/>
</dbReference>
<dbReference type="InterPro" id="IPR036477">
    <property type="entry name" value="Formyl_transf_N_sf"/>
</dbReference>
<dbReference type="GO" id="GO:0004479">
    <property type="term" value="F:methionyl-tRNA formyltransferase activity"/>
    <property type="evidence" value="ECO:0007669"/>
    <property type="project" value="UniProtKB-UniRule"/>
</dbReference>
<organism evidence="8">
    <name type="scientific">Candidatus Improbicoccus pseudotrichonymphae</name>
    <dbReference type="NCBI Taxonomy" id="3033792"/>
    <lineage>
        <taxon>Bacteria</taxon>
        <taxon>Bacillati</taxon>
        <taxon>Bacillota</taxon>
        <taxon>Clostridia</taxon>
        <taxon>Candidatus Improbicoccus</taxon>
    </lineage>
</organism>
<dbReference type="KEGG" id="ips:CfP315_0451"/>
<dbReference type="EMBL" id="AP027924">
    <property type="protein sequence ID" value="BED91904.1"/>
    <property type="molecule type" value="Genomic_DNA"/>
</dbReference>
<dbReference type="Proteomes" id="UP001337580">
    <property type="component" value="Chromosome"/>
</dbReference>
<protein>
    <recommendedName>
        <fullName evidence="2 5">Methionyl-tRNA formyltransferase</fullName>
        <ecNumber evidence="2 5">2.1.2.9</ecNumber>
    </recommendedName>
</protein>
<keyword evidence="3 5" id="KW-0808">Transferase</keyword>
<dbReference type="InterPro" id="IPR011034">
    <property type="entry name" value="Formyl_transferase-like_C_sf"/>
</dbReference>
<dbReference type="AlphaFoldDB" id="A0AA48KZ37"/>
<evidence type="ECO:0000256" key="5">
    <source>
        <dbReference type="HAMAP-Rule" id="MF_00182"/>
    </source>
</evidence>
<dbReference type="PANTHER" id="PTHR11138">
    <property type="entry name" value="METHIONYL-TRNA FORMYLTRANSFERASE"/>
    <property type="match status" value="1"/>
</dbReference>
<dbReference type="CDD" id="cd08646">
    <property type="entry name" value="FMT_core_Met-tRNA-FMT_N"/>
    <property type="match status" value="1"/>
</dbReference>
<reference evidence="8" key="1">
    <citation type="journal article" date="2023" name="ISME J.">
        <title>Emergence of putative energy parasites within Clostridia revealed by genome analysis of a novel endosymbiotic clade.</title>
        <authorList>
            <person name="Takahashi K."/>
            <person name="Kuwahara H."/>
            <person name="Horikawa Y."/>
            <person name="Izawa K."/>
            <person name="Kato D."/>
            <person name="Inagaki T."/>
            <person name="Yuki M."/>
            <person name="Ohkuma M."/>
            <person name="Hongoh Y."/>
        </authorList>
    </citation>
    <scope>NUCLEOTIDE SEQUENCE</scope>
    <source>
        <strain evidence="8">CfP3-15</strain>
    </source>
</reference>
<evidence type="ECO:0000256" key="4">
    <source>
        <dbReference type="ARBA" id="ARBA00022917"/>
    </source>
</evidence>
<dbReference type="GO" id="GO:0005829">
    <property type="term" value="C:cytosol"/>
    <property type="evidence" value="ECO:0007669"/>
    <property type="project" value="TreeGrafter"/>
</dbReference>
<proteinExistence type="inferred from homology"/>
<dbReference type="NCBIfam" id="TIGR00460">
    <property type="entry name" value="fmt"/>
    <property type="match status" value="1"/>
</dbReference>
<evidence type="ECO:0000259" key="6">
    <source>
        <dbReference type="Pfam" id="PF00551"/>
    </source>
</evidence>
<evidence type="ECO:0000256" key="1">
    <source>
        <dbReference type="ARBA" id="ARBA00010699"/>
    </source>
</evidence>
<evidence type="ECO:0000313" key="8">
    <source>
        <dbReference type="EMBL" id="BED91904.1"/>
    </source>
</evidence>
<dbReference type="Gene3D" id="3.40.50.12230">
    <property type="match status" value="1"/>
</dbReference>
<dbReference type="EC" id="2.1.2.9" evidence="2 5"/>
<feature type="domain" description="Formyl transferase C-terminal" evidence="7">
    <location>
        <begin position="205"/>
        <end position="301"/>
    </location>
</feature>
<dbReference type="SUPFAM" id="SSF53328">
    <property type="entry name" value="Formyltransferase"/>
    <property type="match status" value="1"/>
</dbReference>
<comment type="function">
    <text evidence="5">Attaches a formyl group to the free amino group of methionyl-tRNA(fMet). The formyl group appears to play a dual role in the initiator identity of N-formylmethionyl-tRNA by promoting its recognition by IF2 and preventing the misappropriation of this tRNA by the elongation apparatus.</text>
</comment>
<dbReference type="PROSITE" id="PS00373">
    <property type="entry name" value="GART"/>
    <property type="match status" value="1"/>
</dbReference>
<dbReference type="InterPro" id="IPR044135">
    <property type="entry name" value="Met-tRNA-FMT_C"/>
</dbReference>
<gene>
    <name evidence="5" type="primary">fmt</name>
    <name evidence="8" type="ORF">CfP315_0451</name>
</gene>
<dbReference type="InterPro" id="IPR041711">
    <property type="entry name" value="Met-tRNA-FMT_N"/>
</dbReference>
<dbReference type="Pfam" id="PF02911">
    <property type="entry name" value="Formyl_trans_C"/>
    <property type="match status" value="1"/>
</dbReference>